<protein>
    <submittedName>
        <fullName evidence="2">Uncharacterized protein</fullName>
    </submittedName>
</protein>
<accession>A0ABV5FYG9</accession>
<evidence type="ECO:0000313" key="3">
    <source>
        <dbReference type="Proteomes" id="UP001589575"/>
    </source>
</evidence>
<dbReference type="EMBL" id="JBHMFI010000001">
    <property type="protein sequence ID" value="MFB9071732.1"/>
    <property type="molecule type" value="Genomic_DNA"/>
</dbReference>
<reference evidence="2 3" key="1">
    <citation type="submission" date="2024-09" db="EMBL/GenBank/DDBJ databases">
        <authorList>
            <person name="Sun Q."/>
            <person name="Mori K."/>
        </authorList>
    </citation>
    <scope>NUCLEOTIDE SEQUENCE [LARGE SCALE GENOMIC DNA]</scope>
    <source>
        <strain evidence="2 3">CCM 7609</strain>
    </source>
</reference>
<feature type="compositionally biased region" description="Low complexity" evidence="1">
    <location>
        <begin position="1"/>
        <end position="15"/>
    </location>
</feature>
<sequence length="102" mass="10381">MRTRTATSTATSAATIRHWHGSPAGRSPEVTTGNGAPFLMEGGAVVVVVLVLVVEIPVRGSGRTVPRPCPSAPACGAGASGAAGAAGVLRPRWRRAPGRWGW</sequence>
<keyword evidence="3" id="KW-1185">Reference proteome</keyword>
<evidence type="ECO:0000313" key="2">
    <source>
        <dbReference type="EMBL" id="MFB9071732.1"/>
    </source>
</evidence>
<gene>
    <name evidence="2" type="ORF">ACFFX0_11160</name>
</gene>
<dbReference type="Proteomes" id="UP001589575">
    <property type="component" value="Unassembled WGS sequence"/>
</dbReference>
<organism evidence="2 3">
    <name type="scientific">Citricoccus parietis</name>
    <dbReference type="NCBI Taxonomy" id="592307"/>
    <lineage>
        <taxon>Bacteria</taxon>
        <taxon>Bacillati</taxon>
        <taxon>Actinomycetota</taxon>
        <taxon>Actinomycetes</taxon>
        <taxon>Micrococcales</taxon>
        <taxon>Micrococcaceae</taxon>
        <taxon>Citricoccus</taxon>
    </lineage>
</organism>
<comment type="caution">
    <text evidence="2">The sequence shown here is derived from an EMBL/GenBank/DDBJ whole genome shotgun (WGS) entry which is preliminary data.</text>
</comment>
<name>A0ABV5FYG9_9MICC</name>
<feature type="region of interest" description="Disordered" evidence="1">
    <location>
        <begin position="1"/>
        <end position="32"/>
    </location>
</feature>
<proteinExistence type="predicted"/>
<evidence type="ECO:0000256" key="1">
    <source>
        <dbReference type="SAM" id="MobiDB-lite"/>
    </source>
</evidence>